<comment type="caution">
    <text evidence="2">The sequence shown here is derived from an EMBL/GenBank/DDBJ whole genome shotgun (WGS) entry which is preliminary data.</text>
</comment>
<dbReference type="AlphaFoldDB" id="A0A261VB58"/>
<name>A0A261VB58_9BORD</name>
<gene>
    <name evidence="2" type="ORF">CAL22_16365</name>
</gene>
<feature type="chain" id="PRO_5012266645" description="Lipoprotein" evidence="1">
    <location>
        <begin position="22"/>
        <end position="172"/>
    </location>
</feature>
<dbReference type="RefSeq" id="WP_094815041.1">
    <property type="nucleotide sequence ID" value="NZ_NEVU01000003.1"/>
</dbReference>
<dbReference type="EMBL" id="NEVU01000003">
    <property type="protein sequence ID" value="OZI71404.1"/>
    <property type="molecule type" value="Genomic_DNA"/>
</dbReference>
<feature type="signal peptide" evidence="1">
    <location>
        <begin position="1"/>
        <end position="21"/>
    </location>
</feature>
<evidence type="ECO:0008006" key="4">
    <source>
        <dbReference type="Google" id="ProtNLM"/>
    </source>
</evidence>
<dbReference type="OrthoDB" id="8962020at2"/>
<sequence length="172" mass="19137">MSCLHILARALAVGAAASALAACTPMTEVPPGSPYASVVSAYGQPNFTCRLPDGRERVIWTQQPMGQFAWGSNLTADGRVERVEALLTDAQFKQLGEGTWSAERVRCEFGPPAEIRETGLPSVRQVVWAYRYRESGVWNSLMYVYMGRGGQQVTRFHPGPDPMYEERDHGWR</sequence>
<accession>A0A261VB58</accession>
<dbReference type="Proteomes" id="UP000216429">
    <property type="component" value="Unassembled WGS sequence"/>
</dbReference>
<proteinExistence type="predicted"/>
<keyword evidence="1" id="KW-0732">Signal</keyword>
<evidence type="ECO:0000313" key="2">
    <source>
        <dbReference type="EMBL" id="OZI71404.1"/>
    </source>
</evidence>
<evidence type="ECO:0000313" key="3">
    <source>
        <dbReference type="Proteomes" id="UP000216429"/>
    </source>
</evidence>
<reference evidence="3" key="1">
    <citation type="submission" date="2017-05" db="EMBL/GenBank/DDBJ databases">
        <title>Complete and WGS of Bordetella genogroups.</title>
        <authorList>
            <person name="Spilker T."/>
            <person name="Lipuma J."/>
        </authorList>
    </citation>
    <scope>NUCLEOTIDE SEQUENCE [LARGE SCALE GENOMIC DNA]</scope>
    <source>
        <strain evidence="3">AU6712</strain>
    </source>
</reference>
<evidence type="ECO:0000256" key="1">
    <source>
        <dbReference type="SAM" id="SignalP"/>
    </source>
</evidence>
<keyword evidence="3" id="KW-1185">Reference proteome</keyword>
<protein>
    <recommendedName>
        <fullName evidence="4">Lipoprotein</fullName>
    </recommendedName>
</protein>
<organism evidence="2 3">
    <name type="scientific">Bordetella genomosp. 12</name>
    <dbReference type="NCBI Taxonomy" id="463035"/>
    <lineage>
        <taxon>Bacteria</taxon>
        <taxon>Pseudomonadati</taxon>
        <taxon>Pseudomonadota</taxon>
        <taxon>Betaproteobacteria</taxon>
        <taxon>Burkholderiales</taxon>
        <taxon>Alcaligenaceae</taxon>
        <taxon>Bordetella</taxon>
    </lineage>
</organism>